<dbReference type="Proteomes" id="UP000077266">
    <property type="component" value="Unassembled WGS sequence"/>
</dbReference>
<proteinExistence type="predicted"/>
<dbReference type="EMBL" id="KV425951">
    <property type="protein sequence ID" value="KZV95815.1"/>
    <property type="molecule type" value="Genomic_DNA"/>
</dbReference>
<evidence type="ECO:0000313" key="2">
    <source>
        <dbReference type="Proteomes" id="UP000077266"/>
    </source>
</evidence>
<reference evidence="1 2" key="1">
    <citation type="journal article" date="2016" name="Mol. Biol. Evol.">
        <title>Comparative Genomics of Early-Diverging Mushroom-Forming Fungi Provides Insights into the Origins of Lignocellulose Decay Capabilities.</title>
        <authorList>
            <person name="Nagy L.G."/>
            <person name="Riley R."/>
            <person name="Tritt A."/>
            <person name="Adam C."/>
            <person name="Daum C."/>
            <person name="Floudas D."/>
            <person name="Sun H."/>
            <person name="Yadav J.S."/>
            <person name="Pangilinan J."/>
            <person name="Larsson K.H."/>
            <person name="Matsuura K."/>
            <person name="Barry K."/>
            <person name="Labutti K."/>
            <person name="Kuo R."/>
            <person name="Ohm R.A."/>
            <person name="Bhattacharya S.S."/>
            <person name="Shirouzu T."/>
            <person name="Yoshinaga Y."/>
            <person name="Martin F.M."/>
            <person name="Grigoriev I.V."/>
            <person name="Hibbett D.S."/>
        </authorList>
    </citation>
    <scope>NUCLEOTIDE SEQUENCE [LARGE SCALE GENOMIC DNA]</scope>
    <source>
        <strain evidence="1 2">HHB12029</strain>
    </source>
</reference>
<dbReference type="AlphaFoldDB" id="A0A165K5A2"/>
<protein>
    <submittedName>
        <fullName evidence="1">Uncharacterized protein</fullName>
    </submittedName>
</protein>
<sequence>MFCQRVLHRISDLFPGSTVVAPSFQRITPQRPHPRSLRPLPAYISPIPTSPFLPQQQPTHTHIVVVCLECLLMYPLCNKSPTHGRSFPL</sequence>
<name>A0A165K5A2_EXIGL</name>
<organism evidence="1 2">
    <name type="scientific">Exidia glandulosa HHB12029</name>
    <dbReference type="NCBI Taxonomy" id="1314781"/>
    <lineage>
        <taxon>Eukaryota</taxon>
        <taxon>Fungi</taxon>
        <taxon>Dikarya</taxon>
        <taxon>Basidiomycota</taxon>
        <taxon>Agaricomycotina</taxon>
        <taxon>Agaricomycetes</taxon>
        <taxon>Auriculariales</taxon>
        <taxon>Exidiaceae</taxon>
        <taxon>Exidia</taxon>
    </lineage>
</organism>
<accession>A0A165K5A2</accession>
<evidence type="ECO:0000313" key="1">
    <source>
        <dbReference type="EMBL" id="KZV95815.1"/>
    </source>
</evidence>
<keyword evidence="2" id="KW-1185">Reference proteome</keyword>
<gene>
    <name evidence="1" type="ORF">EXIGLDRAFT_459769</name>
</gene>
<dbReference type="InParanoid" id="A0A165K5A2"/>